<protein>
    <submittedName>
        <fullName evidence="3">Thioesterase-like superfamily protein</fullName>
    </submittedName>
</protein>
<dbReference type="InterPro" id="IPR049449">
    <property type="entry name" value="TesB_ACOT8-like_N"/>
</dbReference>
<gene>
    <name evidence="3" type="ORF">SAMN04487968_101405</name>
</gene>
<accession>A0A1I1DQJ5</accession>
<dbReference type="STRING" id="574651.SAMN04487968_101405"/>
<evidence type="ECO:0000259" key="1">
    <source>
        <dbReference type="Pfam" id="PF13622"/>
    </source>
</evidence>
<dbReference type="RefSeq" id="WP_091119547.1">
    <property type="nucleotide sequence ID" value="NZ_FOLB01000001.1"/>
</dbReference>
<dbReference type="Proteomes" id="UP000198832">
    <property type="component" value="Unassembled WGS sequence"/>
</dbReference>
<dbReference type="OrthoDB" id="1413770at2"/>
<dbReference type="SUPFAM" id="SSF54637">
    <property type="entry name" value="Thioesterase/thiol ester dehydrase-isomerase"/>
    <property type="match status" value="1"/>
</dbReference>
<evidence type="ECO:0000313" key="3">
    <source>
        <dbReference type="EMBL" id="SFB76696.1"/>
    </source>
</evidence>
<sequence>MPYFLRTGDNAFTPTEHVSGAWRTDEQHVAPALGVMTHAVEGDHRQRRGGDALAVSRLSFDILGVLPMAECEVDVRVVRPGRTIELVEAVLSHAGRPAVVLRAWLLARGDTTDLSGTHLPALPEPGSLPAWDPTTVWPGGFIASAQLRRDETAPGRARYWVRTDVPLLDEETSPLASAAGLLDIANGMTVRASPSEVLFPNVDLTAHLVRTPAPGWLGFDTTVTFGPDGHGLTSSVLHDSGGPLGTLAQTLTVRPL</sequence>
<proteinExistence type="predicted"/>
<feature type="domain" description="Acyl-CoA thioesterase-like C-terminal" evidence="2">
    <location>
        <begin position="143"/>
        <end position="253"/>
    </location>
</feature>
<dbReference type="InterPro" id="IPR029069">
    <property type="entry name" value="HotDog_dom_sf"/>
</dbReference>
<feature type="domain" description="Acyl-CoA thioesterase-like N-terminal HotDog" evidence="1">
    <location>
        <begin position="20"/>
        <end position="105"/>
    </location>
</feature>
<dbReference type="InterPro" id="IPR049450">
    <property type="entry name" value="ACOT8-like_C"/>
</dbReference>
<dbReference type="InterPro" id="IPR042171">
    <property type="entry name" value="Acyl-CoA_hotdog"/>
</dbReference>
<dbReference type="Gene3D" id="2.40.160.210">
    <property type="entry name" value="Acyl-CoA thioesterase, double hotdog domain"/>
    <property type="match status" value="1"/>
</dbReference>
<dbReference type="EMBL" id="FOLB01000001">
    <property type="protein sequence ID" value="SFB76696.1"/>
    <property type="molecule type" value="Genomic_DNA"/>
</dbReference>
<reference evidence="3 4" key="1">
    <citation type="submission" date="2016-10" db="EMBL/GenBank/DDBJ databases">
        <authorList>
            <person name="de Groot N.N."/>
        </authorList>
    </citation>
    <scope>NUCLEOTIDE SEQUENCE [LARGE SCALE GENOMIC DNA]</scope>
    <source>
        <strain evidence="3 4">CGMCC 1.7056</strain>
    </source>
</reference>
<evidence type="ECO:0000313" key="4">
    <source>
        <dbReference type="Proteomes" id="UP000198832"/>
    </source>
</evidence>
<dbReference type="AlphaFoldDB" id="A0A1I1DQJ5"/>
<dbReference type="Pfam" id="PF13622">
    <property type="entry name" value="4HBT_3"/>
    <property type="match status" value="1"/>
</dbReference>
<organism evidence="3 4">
    <name type="scientific">Nocardioides terrae</name>
    <dbReference type="NCBI Taxonomy" id="574651"/>
    <lineage>
        <taxon>Bacteria</taxon>
        <taxon>Bacillati</taxon>
        <taxon>Actinomycetota</taxon>
        <taxon>Actinomycetes</taxon>
        <taxon>Propionibacteriales</taxon>
        <taxon>Nocardioidaceae</taxon>
        <taxon>Nocardioides</taxon>
    </lineage>
</organism>
<evidence type="ECO:0000259" key="2">
    <source>
        <dbReference type="Pfam" id="PF20789"/>
    </source>
</evidence>
<name>A0A1I1DQJ5_9ACTN</name>
<dbReference type="Pfam" id="PF20789">
    <property type="entry name" value="4HBT_3C"/>
    <property type="match status" value="1"/>
</dbReference>
<keyword evidence="4" id="KW-1185">Reference proteome</keyword>